<dbReference type="Pfam" id="PF10067">
    <property type="entry name" value="DUF2306"/>
    <property type="match status" value="1"/>
</dbReference>
<keyword evidence="2" id="KW-0812">Transmembrane</keyword>
<accession>K2RYD9</accession>
<proteinExistence type="predicted"/>
<organism evidence="3 4">
    <name type="scientific">Macrophomina phaseolina (strain MS6)</name>
    <name type="common">Charcoal rot fungus</name>
    <dbReference type="NCBI Taxonomy" id="1126212"/>
    <lineage>
        <taxon>Eukaryota</taxon>
        <taxon>Fungi</taxon>
        <taxon>Dikarya</taxon>
        <taxon>Ascomycota</taxon>
        <taxon>Pezizomycotina</taxon>
        <taxon>Dothideomycetes</taxon>
        <taxon>Dothideomycetes incertae sedis</taxon>
        <taxon>Botryosphaeriales</taxon>
        <taxon>Botryosphaeriaceae</taxon>
        <taxon>Macrophomina</taxon>
    </lineage>
</organism>
<reference evidence="3 4" key="1">
    <citation type="journal article" date="2012" name="BMC Genomics">
        <title>Tools to kill: Genome of one of the most destructive plant pathogenic fungi Macrophomina phaseolina.</title>
        <authorList>
            <person name="Islam M.S."/>
            <person name="Haque M.S."/>
            <person name="Islam M.M."/>
            <person name="Emdad E.M."/>
            <person name="Halim A."/>
            <person name="Hossen Q.M.M."/>
            <person name="Hossain M.Z."/>
            <person name="Ahmed B."/>
            <person name="Rahim S."/>
            <person name="Rahman M.S."/>
            <person name="Alam M.M."/>
            <person name="Hou S."/>
            <person name="Wan X."/>
            <person name="Saito J.A."/>
            <person name="Alam M."/>
        </authorList>
    </citation>
    <scope>NUCLEOTIDE SEQUENCE [LARGE SCALE GENOMIC DNA]</scope>
    <source>
        <strain evidence="3 4">MS6</strain>
    </source>
</reference>
<dbReference type="HOGENOM" id="CLU_054818_0_0_1"/>
<dbReference type="InterPro" id="IPR018750">
    <property type="entry name" value="DUF2306_membrane"/>
</dbReference>
<keyword evidence="2" id="KW-0472">Membrane</keyword>
<evidence type="ECO:0000256" key="2">
    <source>
        <dbReference type="SAM" id="Phobius"/>
    </source>
</evidence>
<feature type="transmembrane region" description="Helical" evidence="2">
    <location>
        <begin position="122"/>
        <end position="142"/>
    </location>
</feature>
<protein>
    <submittedName>
        <fullName evidence="3">Uncharacterized protein</fullName>
    </submittedName>
</protein>
<keyword evidence="2" id="KW-1133">Transmembrane helix</keyword>
<comment type="caution">
    <text evidence="3">The sequence shown here is derived from an EMBL/GenBank/DDBJ whole genome shotgun (WGS) entry which is preliminary data.</text>
</comment>
<dbReference type="Proteomes" id="UP000007129">
    <property type="component" value="Unassembled WGS sequence"/>
</dbReference>
<dbReference type="InParanoid" id="K2RYD9"/>
<evidence type="ECO:0000313" key="3">
    <source>
        <dbReference type="EMBL" id="EKG19783.1"/>
    </source>
</evidence>
<sequence length="393" mass="42184">MSPSPDSKTTPNALVRFARKLYHPLGFSKGYNFTLWFVFGGALLGFVLARLQYLSLTSRFCPATPANDGSTGLPSACYWVTQFPRYKVAMGLHLATSLPGALLAVFQFVPAIRHRYILYHRIAGYAAVLLMVIANAGAMMLADTAMGGDLVTQTFIGLVGLGTTATFGLALYNIRRQQLDQHRAWMLRTWFYLGFIITLRLIQALIATVLTNLPGGTTAPRPDHHAPHALMSCPQLLYVFAHNATALHRAFPVCAPANAALLHAQDGVVPVPARLGPDRAENAAALEVSFAAAGSLALALHAVGVEVYLRLTGAEEDRLRRVSWERQRARGFRNPGSAGLVRDRVGDGVPWVTREEEGPVVAEGKGGDGSSAEGVVGAEDGKRGGEDVLGMLA</sequence>
<dbReference type="AlphaFoldDB" id="K2RYD9"/>
<dbReference type="STRING" id="1126212.K2RYD9"/>
<dbReference type="VEuPathDB" id="FungiDB:MPH_02929"/>
<dbReference type="eggNOG" id="ENOG502RYBX">
    <property type="taxonomic scope" value="Eukaryota"/>
</dbReference>
<evidence type="ECO:0000256" key="1">
    <source>
        <dbReference type="SAM" id="MobiDB-lite"/>
    </source>
</evidence>
<feature type="region of interest" description="Disordered" evidence="1">
    <location>
        <begin position="356"/>
        <end position="393"/>
    </location>
</feature>
<gene>
    <name evidence="3" type="ORF">MPH_02929</name>
</gene>
<name>K2RYD9_MACPH</name>
<dbReference type="OrthoDB" id="193478at2759"/>
<feature type="transmembrane region" description="Helical" evidence="2">
    <location>
        <begin position="190"/>
        <end position="210"/>
    </location>
</feature>
<feature type="transmembrane region" description="Helical" evidence="2">
    <location>
        <begin position="154"/>
        <end position="174"/>
    </location>
</feature>
<feature type="transmembrane region" description="Helical" evidence="2">
    <location>
        <begin position="88"/>
        <end position="110"/>
    </location>
</feature>
<evidence type="ECO:0000313" key="4">
    <source>
        <dbReference type="Proteomes" id="UP000007129"/>
    </source>
</evidence>
<feature type="transmembrane region" description="Helical" evidence="2">
    <location>
        <begin position="30"/>
        <end position="49"/>
    </location>
</feature>
<dbReference type="EMBL" id="AHHD01000109">
    <property type="protein sequence ID" value="EKG19783.1"/>
    <property type="molecule type" value="Genomic_DNA"/>
</dbReference>